<organism evidence="1 2">
    <name type="scientific">Paramagnetospirillum kuznetsovii</name>
    <dbReference type="NCBI Taxonomy" id="2053833"/>
    <lineage>
        <taxon>Bacteria</taxon>
        <taxon>Pseudomonadati</taxon>
        <taxon>Pseudomonadota</taxon>
        <taxon>Alphaproteobacteria</taxon>
        <taxon>Rhodospirillales</taxon>
        <taxon>Magnetospirillaceae</taxon>
        <taxon>Paramagnetospirillum</taxon>
    </lineage>
</organism>
<dbReference type="AlphaFoldDB" id="A0A364NUN1"/>
<dbReference type="EMBL" id="PGTO01000017">
    <property type="protein sequence ID" value="RAU20762.1"/>
    <property type="molecule type" value="Genomic_DNA"/>
</dbReference>
<keyword evidence="2" id="KW-1185">Reference proteome</keyword>
<gene>
    <name evidence="1" type="ORF">CU669_16915</name>
</gene>
<dbReference type="Proteomes" id="UP000251075">
    <property type="component" value="Unassembled WGS sequence"/>
</dbReference>
<reference evidence="1 2" key="1">
    <citation type="submission" date="2017-11" db="EMBL/GenBank/DDBJ databases">
        <title>Draft genome sequence of magnetotactic bacterium Magnetospirillum kuznetsovii LBB-42.</title>
        <authorList>
            <person name="Grouzdev D.S."/>
            <person name="Rysina M.S."/>
            <person name="Baslerov R.V."/>
            <person name="Koziaeva V."/>
        </authorList>
    </citation>
    <scope>NUCLEOTIDE SEQUENCE [LARGE SCALE GENOMIC DNA]</scope>
    <source>
        <strain evidence="1 2">LBB-42</strain>
    </source>
</reference>
<accession>A0A364NUN1</accession>
<name>A0A364NUN1_9PROT</name>
<protein>
    <submittedName>
        <fullName evidence="1">Uncharacterized protein</fullName>
    </submittedName>
</protein>
<comment type="caution">
    <text evidence="1">The sequence shown here is derived from an EMBL/GenBank/DDBJ whole genome shotgun (WGS) entry which is preliminary data.</text>
</comment>
<evidence type="ECO:0000313" key="2">
    <source>
        <dbReference type="Proteomes" id="UP000251075"/>
    </source>
</evidence>
<dbReference type="RefSeq" id="WP_112146769.1">
    <property type="nucleotide sequence ID" value="NZ_PGTO01000017.1"/>
</dbReference>
<proteinExistence type="predicted"/>
<evidence type="ECO:0000313" key="1">
    <source>
        <dbReference type="EMBL" id="RAU20762.1"/>
    </source>
</evidence>
<sequence length="217" mass="24162">MSINLNLKFPLLGREQQIYGAAIQQYMNPRGRGYKSEVNLMVWPEIERSQGAVRFETPGGQIWITNKKLNALFGARFGGEPNAAILLKGLDQAEITSAIDNVMNKIAEAIADDEVPITRVASGSTPKSARYNVDIQESILINSNPEICRRTIRVTLPVSQVRADENGQLWAPKWLFSDRLQHGQRLNVADWPGLPEVRKQIESAIRSVVNEVTAKVA</sequence>